<dbReference type="PANTHER" id="PTHR43092:SF6">
    <property type="entry name" value="BLR1280 PROTEIN"/>
    <property type="match status" value="1"/>
</dbReference>
<dbReference type="InterPro" id="IPR015421">
    <property type="entry name" value="PyrdxlP-dep_Trfase_major"/>
</dbReference>
<dbReference type="GO" id="GO:0008483">
    <property type="term" value="F:transaminase activity"/>
    <property type="evidence" value="ECO:0007669"/>
    <property type="project" value="UniProtKB-KW"/>
</dbReference>
<feature type="chain" id="PRO_5045136494" evidence="2">
    <location>
        <begin position="23"/>
        <end position="423"/>
    </location>
</feature>
<proteinExistence type="predicted"/>
<protein>
    <submittedName>
        <fullName evidence="4">Aminotransferase class V-fold PLP-dependent enzyme</fullName>
    </submittedName>
</protein>
<evidence type="ECO:0000256" key="2">
    <source>
        <dbReference type="SAM" id="SignalP"/>
    </source>
</evidence>
<reference evidence="5" key="1">
    <citation type="submission" date="2023-07" db="EMBL/GenBank/DDBJ databases">
        <title>Whole genome sequence analysis of rice epiphytic Sphingomonas sanguinis OsEp_Plm_15B2.</title>
        <authorList>
            <person name="Sahu K.P."/>
            <person name="Asharani P."/>
            <person name="Reddy B."/>
            <person name="Kumar A."/>
        </authorList>
    </citation>
    <scope>NUCLEOTIDE SEQUENCE [LARGE SCALE GENOMIC DNA]</scope>
    <source>
        <strain evidence="5">OsEp_Plm_15B2</strain>
    </source>
</reference>
<dbReference type="InterPro" id="IPR000192">
    <property type="entry name" value="Aminotrans_V_dom"/>
</dbReference>
<keyword evidence="4" id="KW-0808">Transferase</keyword>
<dbReference type="SUPFAM" id="SSF53383">
    <property type="entry name" value="PLP-dependent transferases"/>
    <property type="match status" value="1"/>
</dbReference>
<dbReference type="Proteomes" id="UP001292182">
    <property type="component" value="Unassembled WGS sequence"/>
</dbReference>
<sequence length="423" mass="45988">MIDRRALLAGGMAATLPLPARAAGPARPAPDDEAFWASVAADYDVPQDVIQLENGNWGAMPHPVRAAYEQMVARVNRDTSYYARRGMLADLHAARAAVAAELGVPADEIAFTRNATEALKALILGYNRLSPSDAILYADLDYDSMQACMESLAKRRGVHVRRIALPEPATRASLIDAYAQVMADEPRLKLILLTHMSHRTGLVIPVREIAAMARARGIDVIVDAAHSWQQLDFALPDLGCDFVGLNGHKWLGAPLGVGFLHIRKSALARIDRDPAEDADGPDTVMARVHTGTLDYASWLTVPAALAFQHRIDRAARAARLRALRDRWVRRAQTIPGLDILTPDNPAMHGAITSFRFRGVDSVEANAAIAQRLLDRHRIFTVHRTGAAKGACVRVTPALFTPATDMDRLADALRDLSGSMSTSS</sequence>
<organism evidence="4 5">
    <name type="scientific">Sphingomonas sanguinis</name>
    <dbReference type="NCBI Taxonomy" id="33051"/>
    <lineage>
        <taxon>Bacteria</taxon>
        <taxon>Pseudomonadati</taxon>
        <taxon>Pseudomonadota</taxon>
        <taxon>Alphaproteobacteria</taxon>
        <taxon>Sphingomonadales</taxon>
        <taxon>Sphingomonadaceae</taxon>
        <taxon>Sphingomonas</taxon>
    </lineage>
</organism>
<keyword evidence="4" id="KW-0032">Aminotransferase</keyword>
<dbReference type="Pfam" id="PF00266">
    <property type="entry name" value="Aminotran_5"/>
    <property type="match status" value="1"/>
</dbReference>
<dbReference type="Gene3D" id="3.40.640.10">
    <property type="entry name" value="Type I PLP-dependent aspartate aminotransferase-like (Major domain)"/>
    <property type="match status" value="1"/>
</dbReference>
<keyword evidence="5" id="KW-1185">Reference proteome</keyword>
<accession>A0ABU5LMF9</accession>
<evidence type="ECO:0000313" key="4">
    <source>
        <dbReference type="EMBL" id="MDZ7281124.1"/>
    </source>
</evidence>
<keyword evidence="1" id="KW-0663">Pyridoxal phosphate</keyword>
<dbReference type="InterPro" id="IPR015424">
    <property type="entry name" value="PyrdxlP-dep_Trfase"/>
</dbReference>
<feature type="signal peptide" evidence="2">
    <location>
        <begin position="1"/>
        <end position="22"/>
    </location>
</feature>
<dbReference type="PANTHER" id="PTHR43092">
    <property type="entry name" value="L-CYSTEINE DESULFHYDRASE"/>
    <property type="match status" value="1"/>
</dbReference>
<name>A0ABU5LMF9_9SPHN</name>
<dbReference type="EMBL" id="JAOBTW010000004">
    <property type="protein sequence ID" value="MDZ7281124.1"/>
    <property type="molecule type" value="Genomic_DNA"/>
</dbReference>
<dbReference type="RefSeq" id="WP_322538606.1">
    <property type="nucleotide sequence ID" value="NZ_JAOBTW010000004.1"/>
</dbReference>
<evidence type="ECO:0000313" key="5">
    <source>
        <dbReference type="Proteomes" id="UP001292182"/>
    </source>
</evidence>
<comment type="caution">
    <text evidence="4">The sequence shown here is derived from an EMBL/GenBank/DDBJ whole genome shotgun (WGS) entry which is preliminary data.</text>
</comment>
<feature type="domain" description="Aminotransferase class V" evidence="3">
    <location>
        <begin position="66"/>
        <end position="366"/>
    </location>
</feature>
<keyword evidence="2" id="KW-0732">Signal</keyword>
<evidence type="ECO:0000259" key="3">
    <source>
        <dbReference type="Pfam" id="PF00266"/>
    </source>
</evidence>
<dbReference type="Gene3D" id="3.90.1150.10">
    <property type="entry name" value="Aspartate Aminotransferase, domain 1"/>
    <property type="match status" value="1"/>
</dbReference>
<dbReference type="InterPro" id="IPR015422">
    <property type="entry name" value="PyrdxlP-dep_Trfase_small"/>
</dbReference>
<evidence type="ECO:0000256" key="1">
    <source>
        <dbReference type="ARBA" id="ARBA00022898"/>
    </source>
</evidence>
<gene>
    <name evidence="4" type="ORF">N4G62_03650</name>
</gene>